<dbReference type="InterPro" id="IPR000515">
    <property type="entry name" value="MetI-like"/>
</dbReference>
<feature type="transmembrane region" description="Helical" evidence="8">
    <location>
        <begin position="169"/>
        <end position="191"/>
    </location>
</feature>
<dbReference type="InterPro" id="IPR035906">
    <property type="entry name" value="MetI-like_sf"/>
</dbReference>
<dbReference type="RefSeq" id="WP_211546430.1">
    <property type="nucleotide sequence ID" value="NZ_JAGTUF010000002.1"/>
</dbReference>
<comment type="caution">
    <text evidence="10">The sequence shown here is derived from an EMBL/GenBank/DDBJ whole genome shotgun (WGS) entry which is preliminary data.</text>
</comment>
<organism evidence="10 11">
    <name type="scientific">Magnetospirillum sulfuroxidans</name>
    <dbReference type="NCBI Taxonomy" id="611300"/>
    <lineage>
        <taxon>Bacteria</taxon>
        <taxon>Pseudomonadati</taxon>
        <taxon>Pseudomonadota</taxon>
        <taxon>Alphaproteobacteria</taxon>
        <taxon>Rhodospirillales</taxon>
        <taxon>Rhodospirillaceae</taxon>
        <taxon>Magnetospirillum</taxon>
    </lineage>
</organism>
<dbReference type="Proteomes" id="UP000680714">
    <property type="component" value="Unassembled WGS sequence"/>
</dbReference>
<feature type="transmembrane region" description="Helical" evidence="8">
    <location>
        <begin position="82"/>
        <end position="107"/>
    </location>
</feature>
<protein>
    <submittedName>
        <fullName evidence="10">ABC transporter permease subunit</fullName>
    </submittedName>
</protein>
<feature type="domain" description="ABC transmembrane type-1" evidence="9">
    <location>
        <begin position="83"/>
        <end position="289"/>
    </location>
</feature>
<name>A0ABS5I907_9PROT</name>
<feature type="transmembrane region" description="Helical" evidence="8">
    <location>
        <begin position="119"/>
        <end position="139"/>
    </location>
</feature>
<comment type="similarity">
    <text evidence="2">Belongs to the binding-protein-dependent transport system permease family. CysTW subfamily.</text>
</comment>
<gene>
    <name evidence="10" type="ORF">KEC16_04245</name>
</gene>
<evidence type="ECO:0000256" key="5">
    <source>
        <dbReference type="ARBA" id="ARBA00022692"/>
    </source>
</evidence>
<keyword evidence="7 8" id="KW-0472">Membrane</keyword>
<evidence type="ECO:0000313" key="10">
    <source>
        <dbReference type="EMBL" id="MBR9970918.1"/>
    </source>
</evidence>
<evidence type="ECO:0000313" key="11">
    <source>
        <dbReference type="Proteomes" id="UP000680714"/>
    </source>
</evidence>
<dbReference type="CDD" id="cd06261">
    <property type="entry name" value="TM_PBP2"/>
    <property type="match status" value="1"/>
</dbReference>
<evidence type="ECO:0000256" key="1">
    <source>
        <dbReference type="ARBA" id="ARBA00004651"/>
    </source>
</evidence>
<feature type="transmembrane region" description="Helical" evidence="8">
    <location>
        <begin position="20"/>
        <end position="39"/>
    </location>
</feature>
<feature type="transmembrane region" description="Helical" evidence="8">
    <location>
        <begin position="212"/>
        <end position="237"/>
    </location>
</feature>
<dbReference type="PANTHER" id="PTHR42929">
    <property type="entry name" value="INNER MEMBRANE ABC TRANSPORTER PERMEASE PROTEIN YDCU-RELATED-RELATED"/>
    <property type="match status" value="1"/>
</dbReference>
<evidence type="ECO:0000259" key="9">
    <source>
        <dbReference type="PROSITE" id="PS50928"/>
    </source>
</evidence>
<dbReference type="PANTHER" id="PTHR42929:SF3">
    <property type="entry name" value="PUTRESCINE TRANSPORT SYSTEM PERMEASE PROTEIN POTH"/>
    <property type="match status" value="1"/>
</dbReference>
<evidence type="ECO:0000256" key="2">
    <source>
        <dbReference type="ARBA" id="ARBA00007069"/>
    </source>
</evidence>
<reference evidence="10 11" key="1">
    <citation type="submission" date="2021-04" db="EMBL/GenBank/DDBJ databases">
        <title>Magnetospirillum sulfuroxidans sp. nov., a facultative chemolithoautotrophic sulfur-oxidizing alphaproteobacterium isolated from freshwater sediment and proposals for Paramagetospirillum gen. nov., and Magnetospirillaceae fam. nov.</title>
        <authorList>
            <person name="Koziaeva V."/>
            <person name="Geelhoed J.S."/>
            <person name="Sorokin D.Y."/>
            <person name="Grouzdev D.S."/>
        </authorList>
    </citation>
    <scope>NUCLEOTIDE SEQUENCE [LARGE SCALE GENOMIC DNA]</scope>
    <source>
        <strain evidence="10 11">J10</strain>
    </source>
</reference>
<feature type="transmembrane region" description="Helical" evidence="8">
    <location>
        <begin position="268"/>
        <end position="289"/>
    </location>
</feature>
<proteinExistence type="inferred from homology"/>
<evidence type="ECO:0000256" key="8">
    <source>
        <dbReference type="RuleBase" id="RU363032"/>
    </source>
</evidence>
<keyword evidence="6 8" id="KW-1133">Transmembrane helix</keyword>
<dbReference type="PROSITE" id="PS50928">
    <property type="entry name" value="ABC_TM1"/>
    <property type="match status" value="1"/>
</dbReference>
<keyword evidence="4" id="KW-1003">Cell membrane</keyword>
<dbReference type="EMBL" id="JAGTUF010000002">
    <property type="protein sequence ID" value="MBR9970918.1"/>
    <property type="molecule type" value="Genomic_DNA"/>
</dbReference>
<dbReference type="Gene3D" id="1.10.3720.10">
    <property type="entry name" value="MetI-like"/>
    <property type="match status" value="1"/>
</dbReference>
<dbReference type="Pfam" id="PF00528">
    <property type="entry name" value="BPD_transp_1"/>
    <property type="match status" value="1"/>
</dbReference>
<evidence type="ECO:0000256" key="3">
    <source>
        <dbReference type="ARBA" id="ARBA00022448"/>
    </source>
</evidence>
<keyword evidence="5 8" id="KW-0812">Transmembrane</keyword>
<sequence length="302" mass="33444">MRVAGGRREWGRRLVLAVPYIWLVVFFLTPLLIVAKISFSEMRLGIPPYEPLIDWAQSGVAMVRASFNNYALLFEDDLYVQAYIQSLTIAGISTLLCLLIGYPMALGIARAPERSRGPLLLLVIVPFWTSFLIRVYSWMSILRDEGVLNHALMGLGLIDEPLVILNTDWAVYVGIVYSYLPFMVLPLYATLEKLDPSLLEAAADLGARPIRAFLAVTLPLSLPGIVAGSLLVFVPAVGEYVIPNLLGGGDTQMLGKALWDVFAQTRDWPSASALAVAMLVALVIPIALFQRLQTRLEEEERR</sequence>
<evidence type="ECO:0000256" key="7">
    <source>
        <dbReference type="ARBA" id="ARBA00023136"/>
    </source>
</evidence>
<comment type="subcellular location">
    <subcellularLocation>
        <location evidence="1 8">Cell membrane</location>
        <topology evidence="1 8">Multi-pass membrane protein</topology>
    </subcellularLocation>
</comment>
<dbReference type="SUPFAM" id="SSF161098">
    <property type="entry name" value="MetI-like"/>
    <property type="match status" value="1"/>
</dbReference>
<accession>A0ABS5I907</accession>
<keyword evidence="3 8" id="KW-0813">Transport</keyword>
<keyword evidence="11" id="KW-1185">Reference proteome</keyword>
<evidence type="ECO:0000256" key="4">
    <source>
        <dbReference type="ARBA" id="ARBA00022475"/>
    </source>
</evidence>
<evidence type="ECO:0000256" key="6">
    <source>
        <dbReference type="ARBA" id="ARBA00022989"/>
    </source>
</evidence>